<comment type="caution">
    <text evidence="2">The sequence shown here is derived from an EMBL/GenBank/DDBJ whole genome shotgun (WGS) entry which is preliminary data.</text>
</comment>
<dbReference type="EMBL" id="JAUHTC010000023">
    <property type="protein sequence ID" value="MDN4517255.1"/>
    <property type="molecule type" value="Genomic_DNA"/>
</dbReference>
<evidence type="ECO:0008006" key="4">
    <source>
        <dbReference type="Google" id="ProtNLM"/>
    </source>
</evidence>
<feature type="compositionally biased region" description="Polar residues" evidence="1">
    <location>
        <begin position="139"/>
        <end position="154"/>
    </location>
</feature>
<reference evidence="2" key="1">
    <citation type="submission" date="2023-07" db="EMBL/GenBank/DDBJ databases">
        <title>Degradation of tert-butanol by M. austroafricanum TBA100.</title>
        <authorList>
            <person name="Helbich S."/>
            <person name="Vainshtein Y."/>
        </authorList>
    </citation>
    <scope>NUCLEOTIDE SEQUENCE</scope>
    <source>
        <strain evidence="2">TBA100</strain>
    </source>
</reference>
<dbReference type="Proteomes" id="UP001172687">
    <property type="component" value="Unassembled WGS sequence"/>
</dbReference>
<accession>A0ABT8H911</accession>
<proteinExistence type="predicted"/>
<gene>
    <name evidence="2" type="ORF">QYF68_05380</name>
</gene>
<evidence type="ECO:0000313" key="3">
    <source>
        <dbReference type="Proteomes" id="UP001172687"/>
    </source>
</evidence>
<organism evidence="2 3">
    <name type="scientific">Mycolicibacterium austroafricanum</name>
    <name type="common">Mycobacterium austroafricanum</name>
    <dbReference type="NCBI Taxonomy" id="39687"/>
    <lineage>
        <taxon>Bacteria</taxon>
        <taxon>Bacillati</taxon>
        <taxon>Actinomycetota</taxon>
        <taxon>Actinomycetes</taxon>
        <taxon>Mycobacteriales</taxon>
        <taxon>Mycobacteriaceae</taxon>
        <taxon>Mycolicibacterium</taxon>
    </lineage>
</organism>
<dbReference type="RefSeq" id="WP_301161337.1">
    <property type="nucleotide sequence ID" value="NZ_JAUHTC010000023.1"/>
</dbReference>
<evidence type="ECO:0000313" key="2">
    <source>
        <dbReference type="EMBL" id="MDN4517255.1"/>
    </source>
</evidence>
<evidence type="ECO:0000256" key="1">
    <source>
        <dbReference type="SAM" id="MobiDB-lite"/>
    </source>
</evidence>
<protein>
    <recommendedName>
        <fullName evidence="4">PIN domain-containing protein</fullName>
    </recommendedName>
</protein>
<feature type="region of interest" description="Disordered" evidence="1">
    <location>
        <begin position="139"/>
        <end position="161"/>
    </location>
</feature>
<sequence length="161" mass="17435">MADDATAWNRHLLVMTADCDFAHDKHHGRVTCVPLLTKDEYILELQIPKLRRQAAVKLAAHLQKVLSGLGAAAISEARLNEWPQEQSTESILTSLAVPDASRDAVGGMLDSIRELGGVASTVAEATAALVRAQRRLPNAQSEKNLRSSNDQNLWMSLGEGA</sequence>
<name>A0ABT8H911_MYCAO</name>
<keyword evidence="3" id="KW-1185">Reference proteome</keyword>